<keyword evidence="3" id="KW-1185">Reference proteome</keyword>
<dbReference type="STRING" id="1125876.SAMN05443292_2147"/>
<dbReference type="GO" id="GO:0002949">
    <property type="term" value="P:tRNA threonylcarbamoyladenosine modification"/>
    <property type="evidence" value="ECO:0007669"/>
    <property type="project" value="InterPro"/>
</dbReference>
<gene>
    <name evidence="2" type="ORF">SAMN05443292_2147</name>
</gene>
<dbReference type="InterPro" id="IPR043129">
    <property type="entry name" value="ATPase_NBD"/>
</dbReference>
<feature type="domain" description="Gcp-like" evidence="1">
    <location>
        <begin position="37"/>
        <end position="198"/>
    </location>
</feature>
<dbReference type="NCBIfam" id="TIGR03725">
    <property type="entry name" value="T6A_YeaZ"/>
    <property type="match status" value="1"/>
</dbReference>
<evidence type="ECO:0000313" key="2">
    <source>
        <dbReference type="EMBL" id="SFI29738.1"/>
    </source>
</evidence>
<dbReference type="GO" id="GO:0005829">
    <property type="term" value="C:cytosol"/>
    <property type="evidence" value="ECO:0007669"/>
    <property type="project" value="TreeGrafter"/>
</dbReference>
<dbReference type="Gene3D" id="3.30.420.40">
    <property type="match status" value="2"/>
</dbReference>
<dbReference type="EMBL" id="FOQT01000003">
    <property type="protein sequence ID" value="SFI29738.1"/>
    <property type="molecule type" value="Genomic_DNA"/>
</dbReference>
<dbReference type="OrthoDB" id="9784166at2"/>
<evidence type="ECO:0000259" key="1">
    <source>
        <dbReference type="Pfam" id="PF00814"/>
    </source>
</evidence>
<dbReference type="InterPro" id="IPR022496">
    <property type="entry name" value="T6A_TsaB"/>
</dbReference>
<dbReference type="CDD" id="cd24032">
    <property type="entry name" value="ASKHA_NBD_TsaB"/>
    <property type="match status" value="1"/>
</dbReference>
<dbReference type="InterPro" id="IPR000905">
    <property type="entry name" value="Gcp-like_dom"/>
</dbReference>
<accession>A0A1I3H1M7</accession>
<dbReference type="Proteomes" id="UP000198931">
    <property type="component" value="Unassembled WGS sequence"/>
</dbReference>
<proteinExistence type="predicted"/>
<dbReference type="AlphaFoldDB" id="A0A1I3H1M7"/>
<dbReference type="PANTHER" id="PTHR11735">
    <property type="entry name" value="TRNA N6-ADENOSINE THREONYLCARBAMOYLTRANSFERASE"/>
    <property type="match status" value="1"/>
</dbReference>
<protein>
    <submittedName>
        <fullName evidence="2">tRNA threonylcarbamoyladenosine biosynthesis protein TsaB</fullName>
    </submittedName>
</protein>
<evidence type="ECO:0000313" key="3">
    <source>
        <dbReference type="Proteomes" id="UP000198931"/>
    </source>
</evidence>
<reference evidence="2 3" key="1">
    <citation type="submission" date="2016-10" db="EMBL/GenBank/DDBJ databases">
        <authorList>
            <person name="de Groot N.N."/>
        </authorList>
    </citation>
    <scope>NUCLEOTIDE SEQUENCE [LARGE SCALE GENOMIC DNA]</scope>
    <source>
        <strain evidence="2 3">DSM 26000</strain>
    </source>
</reference>
<dbReference type="RefSeq" id="WP_090080391.1">
    <property type="nucleotide sequence ID" value="NZ_FOQT01000003.1"/>
</dbReference>
<dbReference type="PANTHER" id="PTHR11735:SF11">
    <property type="entry name" value="TRNA THREONYLCARBAMOYLADENOSINE BIOSYNTHESIS PROTEIN TSAB"/>
    <property type="match status" value="1"/>
</dbReference>
<name>A0A1I3H1M7_9FLAO</name>
<dbReference type="SUPFAM" id="SSF53067">
    <property type="entry name" value="Actin-like ATPase domain"/>
    <property type="match status" value="2"/>
</dbReference>
<dbReference type="Pfam" id="PF00814">
    <property type="entry name" value="TsaD"/>
    <property type="match status" value="1"/>
</dbReference>
<organism evidence="2 3">
    <name type="scientific">Halpernia frigidisoli</name>
    <dbReference type="NCBI Taxonomy" id="1125876"/>
    <lineage>
        <taxon>Bacteria</taxon>
        <taxon>Pseudomonadati</taxon>
        <taxon>Bacteroidota</taxon>
        <taxon>Flavobacteriia</taxon>
        <taxon>Flavobacteriales</taxon>
        <taxon>Weeksellaceae</taxon>
        <taxon>Chryseobacterium group</taxon>
        <taxon>Halpernia</taxon>
    </lineage>
</organism>
<sequence>MKILHLESSSKNCSVAISNGQELLCLCEEVSENYKQSESLHQFVEWALEGAEIKLHDLDAVCLGKGPGSYTGLRIGAASAKGFCFGLNIPLISVDSMDSMVQTFLNKEFDFIIPLIDARRMEVYTAIYNKSGEVISETEALVLDENSFTDFQDKKVVFIGDGAKKAQEILNLQIAEFNPNIFPSAQYLIKKAASKFNKKDFEDIAYFEPFYLKDFQGIKAKKRNIISNY</sequence>